<evidence type="ECO:0000256" key="4">
    <source>
        <dbReference type="PROSITE-ProRule" id="PRU00288"/>
    </source>
</evidence>
<dbReference type="SUPFAM" id="SSF57863">
    <property type="entry name" value="ArfGap/RecO-like zinc finger"/>
    <property type="match status" value="1"/>
</dbReference>
<dbReference type="InterPro" id="IPR001849">
    <property type="entry name" value="PH_domain"/>
</dbReference>
<dbReference type="InterPro" id="IPR011993">
    <property type="entry name" value="PH-like_dom_sf"/>
</dbReference>
<dbReference type="GO" id="GO:0008270">
    <property type="term" value="F:zinc ion binding"/>
    <property type="evidence" value="ECO:0007669"/>
    <property type="project" value="UniProtKB-KW"/>
</dbReference>
<dbReference type="SUPFAM" id="SSF103657">
    <property type="entry name" value="BAR/IMD domain-like"/>
    <property type="match status" value="1"/>
</dbReference>
<protein>
    <submittedName>
        <fullName evidence="9">Uncharacterized protein</fullName>
    </submittedName>
</protein>
<dbReference type="AlphaFoldDB" id="A0AB34KA45"/>
<feature type="region of interest" description="Disordered" evidence="6">
    <location>
        <begin position="686"/>
        <end position="863"/>
    </location>
</feature>
<organism evidence="9 10">
    <name type="scientific">Prymnesium parvum</name>
    <name type="common">Toxic golden alga</name>
    <dbReference type="NCBI Taxonomy" id="97485"/>
    <lineage>
        <taxon>Eukaryota</taxon>
        <taxon>Haptista</taxon>
        <taxon>Haptophyta</taxon>
        <taxon>Prymnesiophyceae</taxon>
        <taxon>Prymnesiales</taxon>
        <taxon>Prymnesiaceae</taxon>
        <taxon>Prymnesium</taxon>
    </lineage>
</organism>
<dbReference type="PROSITE" id="PS50003">
    <property type="entry name" value="PH_DOMAIN"/>
    <property type="match status" value="1"/>
</dbReference>
<accession>A0AB34KA45</accession>
<dbReference type="EMBL" id="JBGBPQ010000001">
    <property type="protein sequence ID" value="KAL1530202.1"/>
    <property type="molecule type" value="Genomic_DNA"/>
</dbReference>
<dbReference type="Pfam" id="PF01412">
    <property type="entry name" value="ArfGap"/>
    <property type="match status" value="1"/>
</dbReference>
<dbReference type="SMART" id="SM00105">
    <property type="entry name" value="ArfGap"/>
    <property type="match status" value="1"/>
</dbReference>
<keyword evidence="2 4" id="KW-0863">Zinc-finger</keyword>
<proteinExistence type="predicted"/>
<feature type="domain" description="PH" evidence="7">
    <location>
        <begin position="290"/>
        <end position="446"/>
    </location>
</feature>
<keyword evidence="10" id="KW-1185">Reference proteome</keyword>
<evidence type="ECO:0000259" key="8">
    <source>
        <dbReference type="PROSITE" id="PS50115"/>
    </source>
</evidence>
<dbReference type="Gene3D" id="1.10.220.150">
    <property type="entry name" value="Arf GTPase activating protein"/>
    <property type="match status" value="1"/>
</dbReference>
<evidence type="ECO:0000259" key="7">
    <source>
        <dbReference type="PROSITE" id="PS50003"/>
    </source>
</evidence>
<dbReference type="PANTHER" id="PTHR23180:SF160">
    <property type="entry name" value="ADP-RIBOSYLATION FACTOR GTPASE-ACTIVATING PROTEIN EFFECTOR PROTEIN 1"/>
    <property type="match status" value="1"/>
</dbReference>
<dbReference type="Proteomes" id="UP001515480">
    <property type="component" value="Unassembled WGS sequence"/>
</dbReference>
<gene>
    <name evidence="9" type="ORF">AB1Y20_001118</name>
</gene>
<comment type="caution">
    <text evidence="9">The sequence shown here is derived from an EMBL/GenBank/DDBJ whole genome shotgun (WGS) entry which is preliminary data.</text>
</comment>
<evidence type="ECO:0000313" key="9">
    <source>
        <dbReference type="EMBL" id="KAL1530202.1"/>
    </source>
</evidence>
<name>A0AB34KA45_PRYPA</name>
<dbReference type="InterPro" id="IPR045258">
    <property type="entry name" value="ACAP1/2/3-like"/>
</dbReference>
<evidence type="ECO:0000256" key="5">
    <source>
        <dbReference type="SAM" id="Coils"/>
    </source>
</evidence>
<dbReference type="GO" id="GO:0005096">
    <property type="term" value="F:GTPase activator activity"/>
    <property type="evidence" value="ECO:0007669"/>
    <property type="project" value="InterPro"/>
</dbReference>
<feature type="coiled-coil region" evidence="5">
    <location>
        <begin position="114"/>
        <end position="141"/>
    </location>
</feature>
<evidence type="ECO:0000256" key="3">
    <source>
        <dbReference type="ARBA" id="ARBA00022833"/>
    </source>
</evidence>
<keyword evidence="1" id="KW-0479">Metal-binding</keyword>
<feature type="domain" description="Arf-GAP" evidence="8">
    <location>
        <begin position="471"/>
        <end position="589"/>
    </location>
</feature>
<dbReference type="Gene3D" id="1.20.1270.60">
    <property type="entry name" value="Arfaptin homology (AH) domain/BAR domain"/>
    <property type="match status" value="1"/>
</dbReference>
<feature type="compositionally biased region" description="Pro residues" evidence="6">
    <location>
        <begin position="720"/>
        <end position="745"/>
    </location>
</feature>
<dbReference type="InterPro" id="IPR038508">
    <property type="entry name" value="ArfGAP_dom_sf"/>
</dbReference>
<dbReference type="PROSITE" id="PS50115">
    <property type="entry name" value="ARFGAP"/>
    <property type="match status" value="1"/>
</dbReference>
<dbReference type="Gene3D" id="2.30.29.30">
    <property type="entry name" value="Pleckstrin-homology domain (PH domain)/Phosphotyrosine-binding domain (PTB)"/>
    <property type="match status" value="1"/>
</dbReference>
<evidence type="ECO:0000313" key="10">
    <source>
        <dbReference type="Proteomes" id="UP001515480"/>
    </source>
</evidence>
<dbReference type="PANTHER" id="PTHR23180">
    <property type="entry name" value="CENTAURIN/ARF"/>
    <property type="match status" value="1"/>
</dbReference>
<evidence type="ECO:0000256" key="2">
    <source>
        <dbReference type="ARBA" id="ARBA00022771"/>
    </source>
</evidence>
<reference evidence="9 10" key="1">
    <citation type="journal article" date="2024" name="Science">
        <title>Giant polyketide synthase enzymes in the biosynthesis of giant marine polyether toxins.</title>
        <authorList>
            <person name="Fallon T.R."/>
            <person name="Shende V.V."/>
            <person name="Wierzbicki I.H."/>
            <person name="Pendleton A.L."/>
            <person name="Watervoot N.F."/>
            <person name="Auber R.P."/>
            <person name="Gonzalez D.J."/>
            <person name="Wisecaver J.H."/>
            <person name="Moore B.S."/>
        </authorList>
    </citation>
    <scope>NUCLEOTIDE SEQUENCE [LARGE SCALE GENOMIC DNA]</scope>
    <source>
        <strain evidence="9 10">12B1</strain>
    </source>
</reference>
<dbReference type="InterPro" id="IPR027267">
    <property type="entry name" value="AH/BAR_dom_sf"/>
</dbReference>
<evidence type="ECO:0000256" key="6">
    <source>
        <dbReference type="SAM" id="MobiDB-lite"/>
    </source>
</evidence>
<dbReference type="InterPro" id="IPR037278">
    <property type="entry name" value="ARFGAP/RecO"/>
</dbReference>
<dbReference type="SMART" id="SM00233">
    <property type="entry name" value="PH"/>
    <property type="match status" value="1"/>
</dbReference>
<keyword evidence="3" id="KW-0862">Zinc</keyword>
<dbReference type="Pfam" id="PF00169">
    <property type="entry name" value="PH"/>
    <property type="match status" value="1"/>
</dbReference>
<feature type="compositionally biased region" description="Pro residues" evidence="6">
    <location>
        <begin position="691"/>
        <end position="711"/>
    </location>
</feature>
<dbReference type="SUPFAM" id="SSF50729">
    <property type="entry name" value="PH domain-like"/>
    <property type="match status" value="1"/>
</dbReference>
<dbReference type="PRINTS" id="PR00405">
    <property type="entry name" value="REVINTRACTNG"/>
</dbReference>
<feature type="compositionally biased region" description="Basic and acidic residues" evidence="6">
    <location>
        <begin position="838"/>
        <end position="855"/>
    </location>
</feature>
<dbReference type="InterPro" id="IPR001164">
    <property type="entry name" value="ArfGAP_dom"/>
</dbReference>
<sequence>MTIVDELLLSPSPHFEAAVISTASAAEAAKRRAESRVAAVRIAAKPLAASVQRVKKNRFSVAGKPEEVSAEVFLADALAESEDCDLEPLCTTLRLLAPMRQDLADKITSLGSALEELVAEADSVLAERKKYEAIRDKLEEARSHYLHQKEFQLPSAKALDEARRLAHEARGKLALAVSLEESRRATVLYRAAADAAEGYATFLRSAVATADMFEAAAATLRARAEQARSNGDAQIKRALSVVDEYAKCVDPLGSAYDDALSRGDAVGSGQNLGRSHDAAIRQAVCLGRGHVIKQGYLMKPAKGSYLGGWRRRWVVLDAGGTLTYYNDKHLIHASLAAEKERRGEEEEAPTPPSQPETPSRMRASWFGGGSKSKGVVEDDEEDEKKAKQTFRLQLSTVKLDGDPNDSMTRDVRNCFRIVSATHSLVLQAESASSRAEWVSAIQGAIAETITSGVAPTKKHATASPPPDGEGARVATALKAGPGNGACADCAAAEPDWASLNCAVLLCQQCAGVHRSLGTHVSKVRSVALDASSWAPPLVRLLARLGNDGAAAAWGAAAVAAEDSPREVKDVAIRGKYAERRHVPPHTAAAAAEPHAVWRAAAEGDAPRALCLLAAGAPLRGGAECPLLAAAARGEEGAEVAALLLVWGADALASDAEGRSLEEVAAAAAAPADGLLVPLLRAAAVQQGRNNAPPPPPPVEKPALMPRPPSTPFPGAHHQAPPLPAPPPGPPPPIAPPPLAPPPVAPRPTAAVAPPPGAHPSDLMAEMARASAKRVAKLAEEGKSDLAPPSTPPSIPIGASGSLPASEQRGAGASSGAMGHMPRGSGASKSLKQLPVPRPSEDVAAARRSEPHDVHGRTIYTEQI</sequence>
<feature type="region of interest" description="Disordered" evidence="6">
    <location>
        <begin position="337"/>
        <end position="382"/>
    </location>
</feature>
<keyword evidence="5" id="KW-0175">Coiled coil</keyword>
<evidence type="ECO:0000256" key="1">
    <source>
        <dbReference type="ARBA" id="ARBA00022723"/>
    </source>
</evidence>